<organism evidence="4 5">
    <name type="scientific">Adhaeribacter rhizoryzae</name>
    <dbReference type="NCBI Taxonomy" id="2607907"/>
    <lineage>
        <taxon>Bacteria</taxon>
        <taxon>Pseudomonadati</taxon>
        <taxon>Bacteroidota</taxon>
        <taxon>Cytophagia</taxon>
        <taxon>Cytophagales</taxon>
        <taxon>Hymenobacteraceae</taxon>
        <taxon>Adhaeribacter</taxon>
    </lineage>
</organism>
<dbReference type="NCBIfam" id="TIGR00377">
    <property type="entry name" value="ant_ant_sig"/>
    <property type="match status" value="1"/>
</dbReference>
<sequence>MELYHEIKAQAYVLILSGNLDEHNAGEIDNLLKKAIKSRKKNLLIDCRNLNYISSAGLGIFLSNLPELKEKEISLIFFGMKPGVRQVFSFLGLDAVLTIKDNLEEEQYDETLI</sequence>
<dbReference type="CDD" id="cd07043">
    <property type="entry name" value="STAS_anti-anti-sigma_factors"/>
    <property type="match status" value="1"/>
</dbReference>
<dbReference type="PROSITE" id="PS50801">
    <property type="entry name" value="STAS"/>
    <property type="match status" value="1"/>
</dbReference>
<protein>
    <recommendedName>
        <fullName evidence="2">Anti-sigma factor antagonist</fullName>
    </recommendedName>
</protein>
<dbReference type="Pfam" id="PF01740">
    <property type="entry name" value="STAS"/>
    <property type="match status" value="1"/>
</dbReference>
<gene>
    <name evidence="4" type="ORF">F0145_06090</name>
</gene>
<accession>A0A5M6DL72</accession>
<dbReference type="AlphaFoldDB" id="A0A5M6DL72"/>
<dbReference type="EMBL" id="VWSF01000003">
    <property type="protein sequence ID" value="KAA5548294.1"/>
    <property type="molecule type" value="Genomic_DNA"/>
</dbReference>
<dbReference type="InterPro" id="IPR003658">
    <property type="entry name" value="Anti-sigma_ant"/>
</dbReference>
<dbReference type="InterPro" id="IPR036513">
    <property type="entry name" value="STAS_dom_sf"/>
</dbReference>
<keyword evidence="5" id="KW-1185">Reference proteome</keyword>
<dbReference type="Proteomes" id="UP000323426">
    <property type="component" value="Unassembled WGS sequence"/>
</dbReference>
<dbReference type="PANTHER" id="PTHR33495">
    <property type="entry name" value="ANTI-SIGMA FACTOR ANTAGONIST TM_1081-RELATED-RELATED"/>
    <property type="match status" value="1"/>
</dbReference>
<name>A0A5M6DL72_9BACT</name>
<dbReference type="GO" id="GO:0043856">
    <property type="term" value="F:anti-sigma factor antagonist activity"/>
    <property type="evidence" value="ECO:0007669"/>
    <property type="project" value="InterPro"/>
</dbReference>
<comment type="similarity">
    <text evidence="1 2">Belongs to the anti-sigma-factor antagonist family.</text>
</comment>
<dbReference type="Gene3D" id="3.30.750.24">
    <property type="entry name" value="STAS domain"/>
    <property type="match status" value="1"/>
</dbReference>
<feature type="domain" description="STAS" evidence="3">
    <location>
        <begin position="13"/>
        <end position="113"/>
    </location>
</feature>
<evidence type="ECO:0000313" key="4">
    <source>
        <dbReference type="EMBL" id="KAA5548294.1"/>
    </source>
</evidence>
<evidence type="ECO:0000256" key="1">
    <source>
        <dbReference type="ARBA" id="ARBA00009013"/>
    </source>
</evidence>
<evidence type="ECO:0000259" key="3">
    <source>
        <dbReference type="PROSITE" id="PS50801"/>
    </source>
</evidence>
<dbReference type="InterPro" id="IPR002645">
    <property type="entry name" value="STAS_dom"/>
</dbReference>
<proteinExistence type="inferred from homology"/>
<dbReference type="SUPFAM" id="SSF52091">
    <property type="entry name" value="SpoIIaa-like"/>
    <property type="match status" value="1"/>
</dbReference>
<evidence type="ECO:0000313" key="5">
    <source>
        <dbReference type="Proteomes" id="UP000323426"/>
    </source>
</evidence>
<comment type="caution">
    <text evidence="4">The sequence shown here is derived from an EMBL/GenBank/DDBJ whole genome shotgun (WGS) entry which is preliminary data.</text>
</comment>
<dbReference type="PANTHER" id="PTHR33495:SF2">
    <property type="entry name" value="ANTI-SIGMA FACTOR ANTAGONIST TM_1081-RELATED"/>
    <property type="match status" value="1"/>
</dbReference>
<evidence type="ECO:0000256" key="2">
    <source>
        <dbReference type="RuleBase" id="RU003749"/>
    </source>
</evidence>
<reference evidence="4 5" key="1">
    <citation type="submission" date="2019-09" db="EMBL/GenBank/DDBJ databases">
        <title>Genome sequence and assembly of Adhaeribacter sp.</title>
        <authorList>
            <person name="Chhetri G."/>
        </authorList>
    </citation>
    <scope>NUCLEOTIDE SEQUENCE [LARGE SCALE GENOMIC DNA]</scope>
    <source>
        <strain evidence="4 5">DK36</strain>
    </source>
</reference>
<dbReference type="RefSeq" id="WP_150087426.1">
    <property type="nucleotide sequence ID" value="NZ_VWSF01000003.1"/>
</dbReference>